<gene>
    <name evidence="9" type="ORF">ENU21_02930</name>
</gene>
<dbReference type="PANTHER" id="PTHR30176:SF3">
    <property type="entry name" value="FERREDOXIN-TYPE PROTEIN NAPH"/>
    <property type="match status" value="1"/>
</dbReference>
<accession>A0A7C4D3C2</accession>
<dbReference type="InterPro" id="IPR017896">
    <property type="entry name" value="4Fe4S_Fe-S-bd"/>
</dbReference>
<keyword evidence="2" id="KW-0004">4Fe-4S</keyword>
<keyword evidence="5" id="KW-0408">Iron</keyword>
<dbReference type="GO" id="GO:0046872">
    <property type="term" value="F:metal ion binding"/>
    <property type="evidence" value="ECO:0007669"/>
    <property type="project" value="UniProtKB-KW"/>
</dbReference>
<evidence type="ECO:0000256" key="4">
    <source>
        <dbReference type="ARBA" id="ARBA00022982"/>
    </source>
</evidence>
<keyword evidence="7" id="KW-1133">Transmembrane helix</keyword>
<dbReference type="Pfam" id="PF12801">
    <property type="entry name" value="Fer4_5"/>
    <property type="match status" value="2"/>
</dbReference>
<evidence type="ECO:0000256" key="1">
    <source>
        <dbReference type="ARBA" id="ARBA00022448"/>
    </source>
</evidence>
<evidence type="ECO:0000259" key="8">
    <source>
        <dbReference type="PROSITE" id="PS51379"/>
    </source>
</evidence>
<keyword evidence="7" id="KW-0472">Membrane</keyword>
<sequence>MSKPVEKRPLPKVVKRRKLKPLRYAIQTISFIVLVLLVPIGILAVPAGICAIPVGDLWRIDCLYGFLQRFFSSPLNVALWALVAFVAVPFLGSLLLGRVFCGLMCPVGTILDLFGKVKRVNYLGKLKLNSKYNKYAVLASFTAASAVTGFPVFCTVCPVRGICTAYGSIKPVELTLAAVPVALEFSEKRAWCRYFCPIGGAIGLAGFRKTLGLKITPEKCIKCKACMRVCPTGAITDESLATGEISRTECIVCFRCYDVCMCGAFAFGILPLRPAR</sequence>
<feature type="transmembrane region" description="Helical" evidence="7">
    <location>
        <begin position="74"/>
        <end position="96"/>
    </location>
</feature>
<dbReference type="GO" id="GO:0005886">
    <property type="term" value="C:plasma membrane"/>
    <property type="evidence" value="ECO:0007669"/>
    <property type="project" value="TreeGrafter"/>
</dbReference>
<evidence type="ECO:0000256" key="7">
    <source>
        <dbReference type="SAM" id="Phobius"/>
    </source>
</evidence>
<dbReference type="PROSITE" id="PS51379">
    <property type="entry name" value="4FE4S_FER_2"/>
    <property type="match status" value="1"/>
</dbReference>
<comment type="caution">
    <text evidence="9">The sequence shown here is derived from an EMBL/GenBank/DDBJ whole genome shotgun (WGS) entry which is preliminary data.</text>
</comment>
<feature type="transmembrane region" description="Helical" evidence="7">
    <location>
        <begin position="21"/>
        <end position="54"/>
    </location>
</feature>
<dbReference type="AlphaFoldDB" id="A0A7C4D3C2"/>
<evidence type="ECO:0000256" key="5">
    <source>
        <dbReference type="ARBA" id="ARBA00023004"/>
    </source>
</evidence>
<dbReference type="InterPro" id="IPR051684">
    <property type="entry name" value="Electron_Trans/Redox"/>
</dbReference>
<keyword evidence="4" id="KW-0249">Electron transport</keyword>
<feature type="transmembrane region" description="Helical" evidence="7">
    <location>
        <begin position="135"/>
        <end position="153"/>
    </location>
</feature>
<protein>
    <submittedName>
        <fullName evidence="9">4Fe-4S binding protein</fullName>
    </submittedName>
</protein>
<evidence type="ECO:0000313" key="9">
    <source>
        <dbReference type="EMBL" id="HGM46696.1"/>
    </source>
</evidence>
<evidence type="ECO:0000256" key="2">
    <source>
        <dbReference type="ARBA" id="ARBA00022485"/>
    </source>
</evidence>
<name>A0A7C4D3C2_THEPE</name>
<dbReference type="PROSITE" id="PS00198">
    <property type="entry name" value="4FE4S_FER_1"/>
    <property type="match status" value="1"/>
</dbReference>
<evidence type="ECO:0000256" key="3">
    <source>
        <dbReference type="ARBA" id="ARBA00022723"/>
    </source>
</evidence>
<proteinExistence type="predicted"/>
<dbReference type="Pfam" id="PF00037">
    <property type="entry name" value="Fer4"/>
    <property type="match status" value="1"/>
</dbReference>
<dbReference type="SUPFAM" id="SSF54862">
    <property type="entry name" value="4Fe-4S ferredoxins"/>
    <property type="match status" value="1"/>
</dbReference>
<dbReference type="GO" id="GO:0016491">
    <property type="term" value="F:oxidoreductase activity"/>
    <property type="evidence" value="ECO:0007669"/>
    <property type="project" value="UniProtKB-ARBA"/>
</dbReference>
<dbReference type="InterPro" id="IPR017900">
    <property type="entry name" value="4Fe4S_Fe_S_CS"/>
</dbReference>
<keyword evidence="6" id="KW-0411">Iron-sulfur</keyword>
<dbReference type="Gene3D" id="3.30.70.20">
    <property type="match status" value="1"/>
</dbReference>
<organism evidence="9">
    <name type="scientific">Thermofilum pendens</name>
    <dbReference type="NCBI Taxonomy" id="2269"/>
    <lineage>
        <taxon>Archaea</taxon>
        <taxon>Thermoproteota</taxon>
        <taxon>Thermoprotei</taxon>
        <taxon>Thermofilales</taxon>
        <taxon>Thermofilaceae</taxon>
        <taxon>Thermofilum</taxon>
    </lineage>
</organism>
<keyword evidence="1" id="KW-0813">Transport</keyword>
<feature type="domain" description="4Fe-4S ferredoxin-type" evidence="8">
    <location>
        <begin position="211"/>
        <end position="240"/>
    </location>
</feature>
<dbReference type="GO" id="GO:0051539">
    <property type="term" value="F:4 iron, 4 sulfur cluster binding"/>
    <property type="evidence" value="ECO:0007669"/>
    <property type="project" value="UniProtKB-KW"/>
</dbReference>
<dbReference type="EMBL" id="DTBQ01000084">
    <property type="protein sequence ID" value="HGM46696.1"/>
    <property type="molecule type" value="Genomic_DNA"/>
</dbReference>
<dbReference type="PANTHER" id="PTHR30176">
    <property type="entry name" value="FERREDOXIN-TYPE PROTEIN NAPH"/>
    <property type="match status" value="1"/>
</dbReference>
<keyword evidence="7" id="KW-0812">Transmembrane</keyword>
<keyword evidence="3" id="KW-0479">Metal-binding</keyword>
<evidence type="ECO:0000256" key="6">
    <source>
        <dbReference type="ARBA" id="ARBA00023014"/>
    </source>
</evidence>
<reference evidence="9" key="1">
    <citation type="journal article" date="2020" name="mSystems">
        <title>Genome- and Community-Level Interaction Insights into Carbon Utilization and Element Cycling Functions of Hydrothermarchaeota in Hydrothermal Sediment.</title>
        <authorList>
            <person name="Zhou Z."/>
            <person name="Liu Y."/>
            <person name="Xu W."/>
            <person name="Pan J."/>
            <person name="Luo Z.H."/>
            <person name="Li M."/>
        </authorList>
    </citation>
    <scope>NUCLEOTIDE SEQUENCE</scope>
    <source>
        <strain evidence="9">SpSt-649</strain>
    </source>
</reference>